<organism evidence="4 5">
    <name type="scientific">Pseudogracilibacillus auburnensis</name>
    <dbReference type="NCBI Taxonomy" id="1494959"/>
    <lineage>
        <taxon>Bacteria</taxon>
        <taxon>Bacillati</taxon>
        <taxon>Bacillota</taxon>
        <taxon>Bacilli</taxon>
        <taxon>Bacillales</taxon>
        <taxon>Bacillaceae</taxon>
        <taxon>Pseudogracilibacillus</taxon>
    </lineage>
</organism>
<dbReference type="RefSeq" id="WP_110393772.1">
    <property type="nucleotide sequence ID" value="NZ_JADIJL010000001.1"/>
</dbReference>
<keyword evidence="5" id="KW-1185">Reference proteome</keyword>
<evidence type="ECO:0000313" key="4">
    <source>
        <dbReference type="EMBL" id="PXW90523.1"/>
    </source>
</evidence>
<dbReference type="Pfam" id="PF13649">
    <property type="entry name" value="Methyltransf_25"/>
    <property type="match status" value="1"/>
</dbReference>
<dbReference type="OrthoDB" id="9811589at2"/>
<evidence type="ECO:0000256" key="1">
    <source>
        <dbReference type="ARBA" id="ARBA00022603"/>
    </source>
</evidence>
<evidence type="ECO:0000313" key="5">
    <source>
        <dbReference type="Proteomes" id="UP000247978"/>
    </source>
</evidence>
<dbReference type="EMBL" id="QJJQ01000001">
    <property type="protein sequence ID" value="PXW90523.1"/>
    <property type="molecule type" value="Genomic_DNA"/>
</dbReference>
<dbReference type="AlphaFoldDB" id="A0A2V3W812"/>
<dbReference type="Proteomes" id="UP000247978">
    <property type="component" value="Unassembled WGS sequence"/>
</dbReference>
<protein>
    <submittedName>
        <fullName evidence="4">Methyltransferase family protein</fullName>
    </submittedName>
</protein>
<sequence length="258" mass="30107">MLDFDNLEGYRDAYTYDRLNGLGEIEGKFYFDLANQQGGPILDVACGTGRLTIPLAERGFDITGLDITPEMLELAKQKAERLNVSVNWIHADARQFELSRKYRFIFITGNSFQHFLDRESVDGFLGSVHKHLDEDGVLAFETRNPSISVLAVNEDVEKDYAESWLDNEGYHCSSTYRRSYDHKSQLEHYIFTNRRWQHESNVMETVEPFVLRYFFPQELESLLYYNGFVLEKMYGKFDKSPFQADSPLMVCICRKQHK</sequence>
<proteinExistence type="predicted"/>
<dbReference type="InterPro" id="IPR041698">
    <property type="entry name" value="Methyltransf_25"/>
</dbReference>
<dbReference type="SUPFAM" id="SSF53335">
    <property type="entry name" value="S-adenosyl-L-methionine-dependent methyltransferases"/>
    <property type="match status" value="1"/>
</dbReference>
<dbReference type="PANTHER" id="PTHR43861:SF1">
    <property type="entry name" value="TRANS-ACONITATE 2-METHYLTRANSFERASE"/>
    <property type="match status" value="1"/>
</dbReference>
<dbReference type="PANTHER" id="PTHR43861">
    <property type="entry name" value="TRANS-ACONITATE 2-METHYLTRANSFERASE-RELATED"/>
    <property type="match status" value="1"/>
</dbReference>
<feature type="domain" description="Methyltransferase" evidence="3">
    <location>
        <begin position="41"/>
        <end position="136"/>
    </location>
</feature>
<name>A0A2V3W812_9BACI</name>
<evidence type="ECO:0000256" key="2">
    <source>
        <dbReference type="ARBA" id="ARBA00022679"/>
    </source>
</evidence>
<gene>
    <name evidence="4" type="ORF">DFR56_101435</name>
</gene>
<accession>A0A2V3W812</accession>
<comment type="caution">
    <text evidence="4">The sequence shown here is derived from an EMBL/GenBank/DDBJ whole genome shotgun (WGS) entry which is preliminary data.</text>
</comment>
<dbReference type="Gene3D" id="2.20.25.110">
    <property type="entry name" value="S-adenosyl-L-methionine-dependent methyltransferases"/>
    <property type="match status" value="1"/>
</dbReference>
<dbReference type="GO" id="GO:0008168">
    <property type="term" value="F:methyltransferase activity"/>
    <property type="evidence" value="ECO:0007669"/>
    <property type="project" value="UniProtKB-KW"/>
</dbReference>
<dbReference type="InterPro" id="IPR029063">
    <property type="entry name" value="SAM-dependent_MTases_sf"/>
</dbReference>
<keyword evidence="1 4" id="KW-0489">Methyltransferase</keyword>
<dbReference type="GO" id="GO:0032259">
    <property type="term" value="P:methylation"/>
    <property type="evidence" value="ECO:0007669"/>
    <property type="project" value="UniProtKB-KW"/>
</dbReference>
<dbReference type="Gene3D" id="3.40.50.150">
    <property type="entry name" value="Vaccinia Virus protein VP39"/>
    <property type="match status" value="1"/>
</dbReference>
<keyword evidence="2 4" id="KW-0808">Transferase</keyword>
<reference evidence="4 5" key="1">
    <citation type="submission" date="2018-05" db="EMBL/GenBank/DDBJ databases">
        <title>Genomic Encyclopedia of Type Strains, Phase IV (KMG-IV): sequencing the most valuable type-strain genomes for metagenomic binning, comparative biology and taxonomic classification.</title>
        <authorList>
            <person name="Goeker M."/>
        </authorList>
    </citation>
    <scope>NUCLEOTIDE SEQUENCE [LARGE SCALE GENOMIC DNA]</scope>
    <source>
        <strain evidence="4 5">DSM 28556</strain>
    </source>
</reference>
<evidence type="ECO:0000259" key="3">
    <source>
        <dbReference type="Pfam" id="PF13649"/>
    </source>
</evidence>
<dbReference type="CDD" id="cd02440">
    <property type="entry name" value="AdoMet_MTases"/>
    <property type="match status" value="1"/>
</dbReference>